<reference evidence="2 3" key="1">
    <citation type="submission" date="2018-10" db="EMBL/GenBank/DDBJ databases">
        <title>Sinomicrobium pectinilyticum sp. nov., a pectinase-producing bacterium isolated from alkaline and saline soil, and emended description of the genus Sinomicrobium.</title>
        <authorList>
            <person name="Cheng B."/>
            <person name="Li C."/>
            <person name="Lai Q."/>
            <person name="Du M."/>
            <person name="Shao Z."/>
            <person name="Xu P."/>
            <person name="Yang C."/>
        </authorList>
    </citation>
    <scope>NUCLEOTIDE SEQUENCE [LARGE SCALE GENOMIC DNA]</scope>
    <source>
        <strain evidence="2 3">5DNS001</strain>
    </source>
</reference>
<proteinExistence type="predicted"/>
<protein>
    <recommendedName>
        <fullName evidence="4">RING-type E3 ubiquitin transferase</fullName>
    </recommendedName>
</protein>
<organism evidence="2 3">
    <name type="scientific">Sinomicrobium pectinilyticum</name>
    <dbReference type="NCBI Taxonomy" id="1084421"/>
    <lineage>
        <taxon>Bacteria</taxon>
        <taxon>Pseudomonadati</taxon>
        <taxon>Bacteroidota</taxon>
        <taxon>Flavobacteriia</taxon>
        <taxon>Flavobacteriales</taxon>
        <taxon>Flavobacteriaceae</taxon>
        <taxon>Sinomicrobium</taxon>
    </lineage>
</organism>
<comment type="caution">
    <text evidence="2">The sequence shown here is derived from an EMBL/GenBank/DDBJ whole genome shotgun (WGS) entry which is preliminary data.</text>
</comment>
<evidence type="ECO:0000256" key="1">
    <source>
        <dbReference type="SAM" id="Phobius"/>
    </source>
</evidence>
<evidence type="ECO:0000313" key="2">
    <source>
        <dbReference type="EMBL" id="RNL69209.1"/>
    </source>
</evidence>
<dbReference type="AlphaFoldDB" id="A0A3N0D0X1"/>
<keyword evidence="1" id="KW-0472">Membrane</keyword>
<accession>A0A3N0D0X1</accession>
<evidence type="ECO:0000313" key="3">
    <source>
        <dbReference type="Proteomes" id="UP000267469"/>
    </source>
</evidence>
<keyword evidence="1" id="KW-1133">Transmembrane helix</keyword>
<feature type="transmembrane region" description="Helical" evidence="1">
    <location>
        <begin position="69"/>
        <end position="95"/>
    </location>
</feature>
<gene>
    <name evidence="2" type="ORF">ED312_22700</name>
</gene>
<feature type="transmembrane region" description="Helical" evidence="1">
    <location>
        <begin position="116"/>
        <end position="133"/>
    </location>
</feature>
<name>A0A3N0D0X1_SINP1</name>
<feature type="transmembrane region" description="Helical" evidence="1">
    <location>
        <begin position="322"/>
        <end position="342"/>
    </location>
</feature>
<dbReference type="OrthoDB" id="5386209at2"/>
<sequence>MNNLLDLYIKQEIETPMVVFFMLFATGIAIFHTVIFAKLLDLKFRKWLFFVLNPILIGLSALVNKKLALIVFFLLVISVFLFAIIGAIRSGIVSARENRAKRTKFNAKYNIKPTPLWKKIVGGILALSFFFLFANIGPYALVLLFLIIPLVNLFLPGNKNKYLRYQRTLPTSKIRSVAMGLAEIEGELRMIEPVIAPIKKKECIGYEYRIEDITTDKDGKESYRTVFNETVCNPFFIEDETGSMEVNPEKIEFVWVEKDEQYRRGGKRYSQHLLKPGEQMLLIGKVSLKDNNQPVFEYENIKKVFAISPSHKITYYNTYRPLLNSFVGFTCIFAFIAAVILITPMRIEREQIIVEYPVFQNPFGDLKSEDISSDYINDETAGEIQEEGKEIEFKKTEYERNDMVIDTFTRSEELINHNK</sequence>
<evidence type="ECO:0008006" key="4">
    <source>
        <dbReference type="Google" id="ProtNLM"/>
    </source>
</evidence>
<feature type="transmembrane region" description="Helical" evidence="1">
    <location>
        <begin position="20"/>
        <end position="40"/>
    </location>
</feature>
<dbReference type="Proteomes" id="UP000267469">
    <property type="component" value="Unassembled WGS sequence"/>
</dbReference>
<feature type="transmembrane region" description="Helical" evidence="1">
    <location>
        <begin position="47"/>
        <end position="63"/>
    </location>
</feature>
<dbReference type="RefSeq" id="WP_123218309.1">
    <property type="nucleotide sequence ID" value="NZ_RJTM01000185.1"/>
</dbReference>
<keyword evidence="1" id="KW-0812">Transmembrane</keyword>
<feature type="transmembrane region" description="Helical" evidence="1">
    <location>
        <begin position="139"/>
        <end position="157"/>
    </location>
</feature>
<dbReference type="EMBL" id="RJTM01000185">
    <property type="protein sequence ID" value="RNL69209.1"/>
    <property type="molecule type" value="Genomic_DNA"/>
</dbReference>
<keyword evidence="3" id="KW-1185">Reference proteome</keyword>